<dbReference type="EMBL" id="LZRT01000056">
    <property type="protein sequence ID" value="OUM88771.1"/>
    <property type="molecule type" value="Genomic_DNA"/>
</dbReference>
<sequence length="795" mass="89235">MERKVEERDISAWLKAFLPGRVLLWEELVRAVKENGFTVSEEDLRRQVEWLETSGRVTLSAGIVSHRGKKGTFFRCARCGEEERLLIRACASCRRQCATCEACLPLGRCRTCSLLVIGDAGQAGGAAFPAVGGLAWRGRFSPFQERAVRAAVQLVRNEIPERELLIHAVTGAGKTEITFPAIAEALRLGRRVGVVTPRRDVVLELAPRLGQAFPDVPVVALFGGCPERWAMGPLMVMTAHQALRFRKAFQLLVVDEVDAFPFHHEPLLPRAVAGALAEEGRILYLTATPPDALLLRVERGEVAAVTIPQRHHGRPLPVPQWMAARKLQEKIHQGKGIPEVEKMVRIVRGTGGQLLVFVPRVKDVPIVVRWWRRQFPDDLERVNGTHASDPERDRKVAAFRQGKLRVLVTTTILERGVTISRCHVLVLFADAPVFDAAALVQIAGRAGRDAAFPEGEVWFLAEGRTRAMLKACEQIREMNRQAEEALAYGLHSAEMPRRPSVVSRPIRPGSSPVGLSPVRLFSAGMRRIWPLVQAGRQLFYPDGERCCFCERNVFHGVDWQRGVVSRWVVQKDRTALCRDCLEGMTWLTAGGALCRRCGRLMREEHGAKREEERQICADCQWWMREGAALCLNRSVAHYQGRLREQWRRYKYGGQRSLEALWVEMLIYGWQCHQADLGWPDEILYVPMHPLSLQERGFNQAEVLASGLGEWLDKPVTDRLIRLTASVRQSQQGRQERLRALDGAFALDGGSERALVDKQVLLVDDIYTTGSTLEACARLLRRAGARRVASLTLARA</sequence>
<dbReference type="CDD" id="cd06223">
    <property type="entry name" value="PRTases_typeI"/>
    <property type="match status" value="1"/>
</dbReference>
<dbReference type="InterPro" id="IPR011545">
    <property type="entry name" value="DEAD/DEAH_box_helicase_dom"/>
</dbReference>
<evidence type="ECO:0008006" key="8">
    <source>
        <dbReference type="Google" id="ProtNLM"/>
    </source>
</evidence>
<feature type="domain" description="Helicase ATP-binding" evidence="4">
    <location>
        <begin position="155"/>
        <end position="307"/>
    </location>
</feature>
<reference evidence="7" key="1">
    <citation type="submission" date="2016-06" db="EMBL/GenBank/DDBJ databases">
        <authorList>
            <person name="Nascimento L."/>
            <person name="Pereira R.V."/>
            <person name="Martins L.F."/>
            <person name="Quaggio R.B."/>
            <person name="Silva A.M."/>
            <person name="Setubal J.C."/>
        </authorList>
    </citation>
    <scope>NUCLEOTIDE SEQUENCE [LARGE SCALE GENOMIC DNA]</scope>
</reference>
<dbReference type="SUPFAM" id="SSF53271">
    <property type="entry name" value="PRTase-like"/>
    <property type="match status" value="1"/>
</dbReference>
<dbReference type="InterPro" id="IPR051910">
    <property type="entry name" value="ComF/GntX_DNA_util-trans"/>
</dbReference>
<evidence type="ECO:0000313" key="6">
    <source>
        <dbReference type="EMBL" id="OUM88771.1"/>
    </source>
</evidence>
<dbReference type="InterPro" id="IPR014001">
    <property type="entry name" value="Helicase_ATP-bd"/>
</dbReference>
<gene>
    <name evidence="6" type="ORF">BAA01_14145</name>
</gene>
<comment type="similarity">
    <text evidence="1">Belongs to the ComF/GntX family.</text>
</comment>
<dbReference type="SMART" id="SM00487">
    <property type="entry name" value="DEXDc"/>
    <property type="match status" value="1"/>
</dbReference>
<keyword evidence="2" id="KW-0547">Nucleotide-binding</keyword>
<evidence type="ECO:0000256" key="1">
    <source>
        <dbReference type="ARBA" id="ARBA00008007"/>
    </source>
</evidence>
<dbReference type="InterPro" id="IPR027417">
    <property type="entry name" value="P-loop_NTPase"/>
</dbReference>
<dbReference type="PANTHER" id="PTHR47505">
    <property type="entry name" value="DNA UTILIZATION PROTEIN YHGH"/>
    <property type="match status" value="1"/>
</dbReference>
<dbReference type="AlphaFoldDB" id="A0A1Y3PN30"/>
<accession>A0A1Y3PN30</accession>
<dbReference type="Gene3D" id="3.40.50.2020">
    <property type="match status" value="1"/>
</dbReference>
<dbReference type="GO" id="GO:0005524">
    <property type="term" value="F:ATP binding"/>
    <property type="evidence" value="ECO:0007669"/>
    <property type="project" value="UniProtKB-KW"/>
</dbReference>
<name>A0A1Y3PN30_9BACI</name>
<organism evidence="6 7">
    <name type="scientific">Bacillus thermozeamaize</name>
    <dbReference type="NCBI Taxonomy" id="230954"/>
    <lineage>
        <taxon>Bacteria</taxon>
        <taxon>Bacillati</taxon>
        <taxon>Bacillota</taxon>
        <taxon>Bacilli</taxon>
        <taxon>Bacillales</taxon>
        <taxon>Bacillaceae</taxon>
        <taxon>Bacillus</taxon>
    </lineage>
</organism>
<dbReference type="SMART" id="SM00490">
    <property type="entry name" value="HELICc"/>
    <property type="match status" value="1"/>
</dbReference>
<proteinExistence type="inferred from homology"/>
<dbReference type="Pfam" id="PF00270">
    <property type="entry name" value="DEAD"/>
    <property type="match status" value="1"/>
</dbReference>
<protein>
    <recommendedName>
        <fullName evidence="8">Competence protein ComF</fullName>
    </recommendedName>
</protein>
<dbReference type="InterPro" id="IPR000836">
    <property type="entry name" value="PRTase_dom"/>
</dbReference>
<evidence type="ECO:0000313" key="7">
    <source>
        <dbReference type="Proteomes" id="UP000196475"/>
    </source>
</evidence>
<dbReference type="Proteomes" id="UP000196475">
    <property type="component" value="Unassembled WGS sequence"/>
</dbReference>
<dbReference type="PANTHER" id="PTHR47505:SF1">
    <property type="entry name" value="DNA UTILIZATION PROTEIN YHGH"/>
    <property type="match status" value="1"/>
</dbReference>
<feature type="domain" description="Helicase C-terminal" evidence="5">
    <location>
        <begin position="339"/>
        <end position="494"/>
    </location>
</feature>
<dbReference type="PROSITE" id="PS51194">
    <property type="entry name" value="HELICASE_CTER"/>
    <property type="match status" value="1"/>
</dbReference>
<comment type="caution">
    <text evidence="6">The sequence shown here is derived from an EMBL/GenBank/DDBJ whole genome shotgun (WGS) entry which is preliminary data.</text>
</comment>
<evidence type="ECO:0000256" key="2">
    <source>
        <dbReference type="ARBA" id="ARBA00022741"/>
    </source>
</evidence>
<dbReference type="Pfam" id="PF00156">
    <property type="entry name" value="Pribosyltran"/>
    <property type="match status" value="1"/>
</dbReference>
<evidence type="ECO:0000259" key="5">
    <source>
        <dbReference type="PROSITE" id="PS51194"/>
    </source>
</evidence>
<evidence type="ECO:0000256" key="3">
    <source>
        <dbReference type="ARBA" id="ARBA00022840"/>
    </source>
</evidence>
<evidence type="ECO:0000259" key="4">
    <source>
        <dbReference type="PROSITE" id="PS51192"/>
    </source>
</evidence>
<keyword evidence="3" id="KW-0067">ATP-binding</keyword>
<dbReference type="InterPro" id="IPR001650">
    <property type="entry name" value="Helicase_C-like"/>
</dbReference>
<dbReference type="Gene3D" id="3.40.50.300">
    <property type="entry name" value="P-loop containing nucleotide triphosphate hydrolases"/>
    <property type="match status" value="2"/>
</dbReference>
<dbReference type="InterPro" id="IPR029057">
    <property type="entry name" value="PRTase-like"/>
</dbReference>
<dbReference type="Pfam" id="PF00271">
    <property type="entry name" value="Helicase_C"/>
    <property type="match status" value="1"/>
</dbReference>
<dbReference type="GO" id="GO:0003676">
    <property type="term" value="F:nucleic acid binding"/>
    <property type="evidence" value="ECO:0007669"/>
    <property type="project" value="InterPro"/>
</dbReference>
<dbReference type="PROSITE" id="PS51192">
    <property type="entry name" value="HELICASE_ATP_BIND_1"/>
    <property type="match status" value="1"/>
</dbReference>
<dbReference type="SUPFAM" id="SSF52540">
    <property type="entry name" value="P-loop containing nucleoside triphosphate hydrolases"/>
    <property type="match status" value="1"/>
</dbReference>